<evidence type="ECO:0000313" key="4">
    <source>
        <dbReference type="Proteomes" id="UP001158576"/>
    </source>
</evidence>
<protein>
    <submittedName>
        <fullName evidence="3">Oidioi.mRNA.OKI2018_I69.chr1.g3871.t1.cds</fullName>
    </submittedName>
</protein>
<reference evidence="3 4" key="1">
    <citation type="submission" date="2021-04" db="EMBL/GenBank/DDBJ databases">
        <authorList>
            <person name="Bliznina A."/>
        </authorList>
    </citation>
    <scope>NUCLEOTIDE SEQUENCE [LARGE SCALE GENOMIC DNA]</scope>
</reference>
<feature type="region of interest" description="Disordered" evidence="1">
    <location>
        <begin position="448"/>
        <end position="481"/>
    </location>
</feature>
<dbReference type="PROSITE" id="PS50870">
    <property type="entry name" value="AH"/>
    <property type="match status" value="1"/>
</dbReference>
<dbReference type="PANTHER" id="PTHR12141">
    <property type="entry name" value="ARFAPTIN-RELATED"/>
    <property type="match status" value="1"/>
</dbReference>
<feature type="region of interest" description="Disordered" evidence="1">
    <location>
        <begin position="1"/>
        <end position="162"/>
    </location>
</feature>
<organism evidence="3 4">
    <name type="scientific">Oikopleura dioica</name>
    <name type="common">Tunicate</name>
    <dbReference type="NCBI Taxonomy" id="34765"/>
    <lineage>
        <taxon>Eukaryota</taxon>
        <taxon>Metazoa</taxon>
        <taxon>Chordata</taxon>
        <taxon>Tunicata</taxon>
        <taxon>Appendicularia</taxon>
        <taxon>Copelata</taxon>
        <taxon>Oikopleuridae</taxon>
        <taxon>Oikopleura</taxon>
    </lineage>
</organism>
<dbReference type="Pfam" id="PF06456">
    <property type="entry name" value="Arfaptin"/>
    <property type="match status" value="1"/>
</dbReference>
<feature type="domain" description="AH" evidence="2">
    <location>
        <begin position="226"/>
        <end position="425"/>
    </location>
</feature>
<dbReference type="Gene3D" id="1.20.1270.60">
    <property type="entry name" value="Arfaptin homology (AH) domain/BAR domain"/>
    <property type="match status" value="1"/>
</dbReference>
<dbReference type="PANTHER" id="PTHR12141:SF5">
    <property type="entry name" value="ARFAPTIN"/>
    <property type="match status" value="1"/>
</dbReference>
<dbReference type="InterPro" id="IPR030798">
    <property type="entry name" value="Arfaptin_fam"/>
</dbReference>
<dbReference type="EMBL" id="OU015566">
    <property type="protein sequence ID" value="CAG5108601.1"/>
    <property type="molecule type" value="Genomic_DNA"/>
</dbReference>
<feature type="compositionally biased region" description="Polar residues" evidence="1">
    <location>
        <begin position="20"/>
        <end position="53"/>
    </location>
</feature>
<sequence length="588" mass="64725">MSSIGSRLAGASPNFGAGYPQNSGFQNQHTSSPYHGQQTQQAPFSSPHHQSVPQVVHNGAGYNTPNNTGIIPPSQITPNRASPASYASTPSHSYNPPTQSSVNSPYGYGNGSTSTYNSPHQSPYAQQQQQHHQAPRPGYGSPGYGQGYSAVPNQYGSQSVSGGGYGRSPLTQGLVGQITNAVAGKVSTEYAEKAIQKSIDLKDWGLKTYRCTKQMYNERTGKGTRTVDFQLDEKIQKIKNTKARYTRLLELTSSLAAQLTAIKGTHKAMSEVFNDLTRQQPELMGELSVNGSVYHHITDQGDTLIKVLSSFADSLKTLVTQTIQDSLDTITNYEKCRIEYDAYRNQLEELQMTQRNAMSGKVRETQFKMDQARAAYEQKRSDVGVKLELLDENRIKVMRQQCLLLHSATVAYFNGSYEKVAETVKVLERYQQERQEEIPSFLETENYVNDTNRPKMPRPKTGLRLAGQLDRSGTPPCGRTPVDDAPPQMFDMLGEPIVPQEQRVATPPIHGVNIVGTMNSAPVADLISTQNSKPATPEPTNGVHIVGVISHDEKENQEQPPAQEAQLISTEETAEKDDLSLQFKEASI</sequence>
<dbReference type="SUPFAM" id="SSF103657">
    <property type="entry name" value="BAR/IMD domain-like"/>
    <property type="match status" value="1"/>
</dbReference>
<feature type="compositionally biased region" description="Low complexity" evidence="1">
    <location>
        <begin position="118"/>
        <end position="139"/>
    </location>
</feature>
<gene>
    <name evidence="3" type="ORF">OKIOD_LOCUS12636</name>
</gene>
<name>A0ABN7SVH1_OIKDI</name>
<dbReference type="InterPro" id="IPR027267">
    <property type="entry name" value="AH/BAR_dom_sf"/>
</dbReference>
<dbReference type="Proteomes" id="UP001158576">
    <property type="component" value="Chromosome 1"/>
</dbReference>
<evidence type="ECO:0000313" key="3">
    <source>
        <dbReference type="EMBL" id="CAG5108601.1"/>
    </source>
</evidence>
<evidence type="ECO:0000256" key="1">
    <source>
        <dbReference type="SAM" id="MobiDB-lite"/>
    </source>
</evidence>
<proteinExistence type="predicted"/>
<dbReference type="SMART" id="SM01015">
    <property type="entry name" value="Arfaptin"/>
    <property type="match status" value="1"/>
</dbReference>
<feature type="region of interest" description="Disordered" evidence="1">
    <location>
        <begin position="551"/>
        <end position="588"/>
    </location>
</feature>
<feature type="compositionally biased region" description="Polar residues" evidence="1">
    <location>
        <begin position="61"/>
        <end position="104"/>
    </location>
</feature>
<keyword evidence="4" id="KW-1185">Reference proteome</keyword>
<accession>A0ABN7SVH1</accession>
<dbReference type="InterPro" id="IPR010504">
    <property type="entry name" value="AH_dom"/>
</dbReference>
<evidence type="ECO:0000259" key="2">
    <source>
        <dbReference type="PROSITE" id="PS50870"/>
    </source>
</evidence>